<dbReference type="Pfam" id="PF02657">
    <property type="entry name" value="SufE"/>
    <property type="match status" value="1"/>
</dbReference>
<proteinExistence type="inferred from homology"/>
<dbReference type="SUPFAM" id="SSF82649">
    <property type="entry name" value="SufE/NifU"/>
    <property type="match status" value="1"/>
</dbReference>
<evidence type="ECO:0000256" key="2">
    <source>
        <dbReference type="PIRSR" id="PIRSR617763-1"/>
    </source>
</evidence>
<accession>A0A2Y9U179</accession>
<dbReference type="PANTHER" id="PTHR43597:SF5">
    <property type="entry name" value="SUFE-LIKE PROTEIN 2, CHLOROPLASTIC"/>
    <property type="match status" value="1"/>
</dbReference>
<feature type="active site" description="Cysteine persulfide intermediate" evidence="2">
    <location>
        <position position="58"/>
    </location>
</feature>
<gene>
    <name evidence="4" type="primary">csdE</name>
    <name evidence="4" type="ORF">HYN51_13480</name>
</gene>
<dbReference type="NCBIfam" id="TIGR03391">
    <property type="entry name" value="FeS_syn_CsdE"/>
    <property type="match status" value="1"/>
</dbReference>
<dbReference type="InterPro" id="IPR017763">
    <property type="entry name" value="Cysteine_desulfurase_CsdE"/>
</dbReference>
<keyword evidence="5" id="KW-1185">Reference proteome</keyword>
<evidence type="ECO:0000313" key="4">
    <source>
        <dbReference type="EMBL" id="AWH89471.1"/>
    </source>
</evidence>
<feature type="domain" description="Fe-S metabolism associated" evidence="3">
    <location>
        <begin position="21"/>
        <end position="139"/>
    </location>
</feature>
<comment type="similarity">
    <text evidence="1">Belongs to the SufE family.</text>
</comment>
<dbReference type="Proteomes" id="UP000244908">
    <property type="component" value="Chromosome"/>
</dbReference>
<dbReference type="EMBL" id="CP029185">
    <property type="protein sequence ID" value="AWH89471.1"/>
    <property type="molecule type" value="Genomic_DNA"/>
</dbReference>
<reference evidence="4 5" key="1">
    <citation type="journal article" date="2019" name="Int. J. Syst. Evol. Microbiol.">
        <title>Limnobaculum parvum gen. nov., sp. nov., isolated from a freshwater lake.</title>
        <authorList>
            <person name="Baek C."/>
            <person name="Shin S.K."/>
            <person name="Yi H."/>
        </authorList>
    </citation>
    <scope>NUCLEOTIDE SEQUENCE [LARGE SCALE GENOMIC DNA]</scope>
    <source>
        <strain evidence="4 5">HYN0051</strain>
    </source>
</reference>
<evidence type="ECO:0000256" key="1">
    <source>
        <dbReference type="ARBA" id="ARBA00010282"/>
    </source>
</evidence>
<dbReference type="AlphaFoldDB" id="A0A2Y9U179"/>
<dbReference type="Gene3D" id="3.90.1010.10">
    <property type="match status" value="1"/>
</dbReference>
<evidence type="ECO:0000313" key="5">
    <source>
        <dbReference type="Proteomes" id="UP000244908"/>
    </source>
</evidence>
<dbReference type="InterPro" id="IPR003808">
    <property type="entry name" value="Fe-S_metab-assoc_dom"/>
</dbReference>
<name>A0A2Y9U179_9GAMM</name>
<organism evidence="4 5">
    <name type="scientific">Limnobaculum parvum</name>
    <dbReference type="NCBI Taxonomy" id="2172103"/>
    <lineage>
        <taxon>Bacteria</taxon>
        <taxon>Pseudomonadati</taxon>
        <taxon>Pseudomonadota</taxon>
        <taxon>Gammaproteobacteria</taxon>
        <taxon>Enterobacterales</taxon>
        <taxon>Budviciaceae</taxon>
        <taxon>Limnobaculum</taxon>
    </lineage>
</organism>
<sequence length="145" mass="16457">MMLAPHPFGTDIGTAQLLSLFSDKKQWEDRYRQLIQLSKQLPPLPEALKQQQLELKGCENRVWLGHQRNEDGTLHFYGDSEGRIVKGILAILLAQIEGQTPQQIVKLDLMQLFDRLGIHQQLSASRSQGLDSLVNAIEKIALLYI</sequence>
<evidence type="ECO:0000259" key="3">
    <source>
        <dbReference type="Pfam" id="PF02657"/>
    </source>
</evidence>
<dbReference type="OrthoDB" id="9799320at2"/>
<protein>
    <submittedName>
        <fullName evidence="4">Cysteine desulfurase sulfur acceptor subunit CsdE</fullName>
    </submittedName>
</protein>
<dbReference type="RefSeq" id="WP_108901515.1">
    <property type="nucleotide sequence ID" value="NZ_CP029185.2"/>
</dbReference>
<dbReference type="KEGG" id="lpv:HYN51_13480"/>
<dbReference type="PANTHER" id="PTHR43597">
    <property type="entry name" value="SULFUR ACCEPTOR PROTEIN CSDE"/>
    <property type="match status" value="1"/>
</dbReference>